<feature type="coiled-coil region" evidence="1">
    <location>
        <begin position="36"/>
        <end position="63"/>
    </location>
</feature>
<keyword evidence="1" id="KW-0175">Coiled coil</keyword>
<feature type="transmembrane region" description="Helical" evidence="2">
    <location>
        <begin position="6"/>
        <end position="24"/>
    </location>
</feature>
<dbReference type="RefSeq" id="WP_091541025.1">
    <property type="nucleotide sequence ID" value="NZ_FONY01000006.1"/>
</dbReference>
<dbReference type="AlphaFoldDB" id="A0A1I2D5W2"/>
<protein>
    <recommendedName>
        <fullName evidence="5">Phage shock protein B</fullName>
    </recommendedName>
</protein>
<evidence type="ECO:0000313" key="4">
    <source>
        <dbReference type="Proteomes" id="UP000199513"/>
    </source>
</evidence>
<gene>
    <name evidence="3" type="ORF">SAMN04488541_100680</name>
</gene>
<sequence length="134" mass="15596">MEDIIAITFIFGTPIIGILSWTFIKSLQILTGRGKYSLSNKDLLQIKAENEELRQRLENLEVIVTNADPTLMENYLRVQQQNKQTHINQGQWNGTHFKKPQEVPLEENFKSVMSKMLQKVDTMLDNNVGKQHRR</sequence>
<dbReference type="Proteomes" id="UP000199513">
    <property type="component" value="Unassembled WGS sequence"/>
</dbReference>
<keyword evidence="4" id="KW-1185">Reference proteome</keyword>
<name>A0A1I2D5W2_9BACT</name>
<accession>A0A1I2D5W2</accession>
<keyword evidence="2" id="KW-0812">Transmembrane</keyword>
<keyword evidence="2" id="KW-1133">Transmembrane helix</keyword>
<dbReference type="EMBL" id="FONY01000006">
    <property type="protein sequence ID" value="SFE75912.1"/>
    <property type="molecule type" value="Genomic_DNA"/>
</dbReference>
<evidence type="ECO:0000313" key="3">
    <source>
        <dbReference type="EMBL" id="SFE75912.1"/>
    </source>
</evidence>
<proteinExistence type="predicted"/>
<organism evidence="3 4">
    <name type="scientific">Thermoflexibacter ruber</name>
    <dbReference type="NCBI Taxonomy" id="1003"/>
    <lineage>
        <taxon>Bacteria</taxon>
        <taxon>Pseudomonadati</taxon>
        <taxon>Bacteroidota</taxon>
        <taxon>Cytophagia</taxon>
        <taxon>Cytophagales</taxon>
        <taxon>Thermoflexibacteraceae</taxon>
        <taxon>Thermoflexibacter</taxon>
    </lineage>
</organism>
<evidence type="ECO:0000256" key="2">
    <source>
        <dbReference type="SAM" id="Phobius"/>
    </source>
</evidence>
<evidence type="ECO:0000256" key="1">
    <source>
        <dbReference type="SAM" id="Coils"/>
    </source>
</evidence>
<keyword evidence="2" id="KW-0472">Membrane</keyword>
<evidence type="ECO:0008006" key="5">
    <source>
        <dbReference type="Google" id="ProtNLM"/>
    </source>
</evidence>
<reference evidence="3 4" key="1">
    <citation type="submission" date="2016-10" db="EMBL/GenBank/DDBJ databases">
        <authorList>
            <person name="de Groot N.N."/>
        </authorList>
    </citation>
    <scope>NUCLEOTIDE SEQUENCE [LARGE SCALE GENOMIC DNA]</scope>
    <source>
        <strain>GEY</strain>
        <strain evidence="4">DSM 9560</strain>
    </source>
</reference>